<dbReference type="NCBIfam" id="TIGR02851">
    <property type="entry name" value="spore_V_T"/>
    <property type="match status" value="1"/>
</dbReference>
<keyword evidence="3" id="KW-0805">Transcription regulation</keyword>
<dbReference type="InterPro" id="IPR014213">
    <property type="entry name" value="SpoVT"/>
</dbReference>
<keyword evidence="6" id="KW-0804">Transcription</keyword>
<protein>
    <submittedName>
        <fullName evidence="9">Stage V sporulation protein T</fullName>
    </submittedName>
</protein>
<feature type="domain" description="SpoVT-AbrB" evidence="8">
    <location>
        <begin position="5"/>
        <end position="51"/>
    </location>
</feature>
<evidence type="ECO:0000256" key="3">
    <source>
        <dbReference type="ARBA" id="ARBA00023015"/>
    </source>
</evidence>
<dbReference type="NCBIfam" id="TIGR01439">
    <property type="entry name" value="lp_hng_hel_AbrB"/>
    <property type="match status" value="1"/>
</dbReference>
<dbReference type="Pfam" id="PF15714">
    <property type="entry name" value="SpoVT_C"/>
    <property type="match status" value="1"/>
</dbReference>
<dbReference type="InterPro" id="IPR037914">
    <property type="entry name" value="SpoVT-AbrB_sf"/>
</dbReference>
<dbReference type="InterPro" id="IPR052731">
    <property type="entry name" value="B_subtilis_Trans_State_Reg"/>
</dbReference>
<keyword evidence="10" id="KW-1185">Reference proteome</keyword>
<evidence type="ECO:0000256" key="1">
    <source>
        <dbReference type="ARBA" id="ARBA00022491"/>
    </source>
</evidence>
<name>A0A0J1FUR7_9FIRM</name>
<evidence type="ECO:0000313" key="10">
    <source>
        <dbReference type="Proteomes" id="UP000036356"/>
    </source>
</evidence>
<accession>A0A0J1FUR7</accession>
<dbReference type="PANTHER" id="PTHR36432:SF1">
    <property type="entry name" value="STAGE V SPORULATION PROTEIN T"/>
    <property type="match status" value="1"/>
</dbReference>
<dbReference type="GO" id="GO:0030435">
    <property type="term" value="P:sporulation resulting in formation of a cellular spore"/>
    <property type="evidence" value="ECO:0007669"/>
    <property type="project" value="UniProtKB-KW"/>
</dbReference>
<organism evidence="9 10">
    <name type="scientific">Desulfosporosinus acididurans</name>
    <dbReference type="NCBI Taxonomy" id="476652"/>
    <lineage>
        <taxon>Bacteria</taxon>
        <taxon>Bacillati</taxon>
        <taxon>Bacillota</taxon>
        <taxon>Clostridia</taxon>
        <taxon>Eubacteriales</taxon>
        <taxon>Desulfitobacteriaceae</taxon>
        <taxon>Desulfosporosinus</taxon>
    </lineage>
</organism>
<dbReference type="InterPro" id="IPR007159">
    <property type="entry name" value="SpoVT-AbrB_dom"/>
</dbReference>
<dbReference type="SUPFAM" id="SSF89447">
    <property type="entry name" value="AbrB/MazE/MraZ-like"/>
    <property type="match status" value="1"/>
</dbReference>
<dbReference type="RefSeq" id="WP_047809013.1">
    <property type="nucleotide sequence ID" value="NZ_LDZY01000003.1"/>
</dbReference>
<proteinExistence type="predicted"/>
<dbReference type="PANTHER" id="PTHR36432">
    <property type="match status" value="1"/>
</dbReference>
<keyword evidence="4 7" id="KW-0238">DNA-binding</keyword>
<evidence type="ECO:0000256" key="4">
    <source>
        <dbReference type="ARBA" id="ARBA00023125"/>
    </source>
</evidence>
<dbReference type="AlphaFoldDB" id="A0A0J1FUR7"/>
<dbReference type="STRING" id="476652.DEAC_c11330"/>
<gene>
    <name evidence="9" type="primary">spoVT</name>
    <name evidence="9" type="ORF">DEAC_c11330</name>
</gene>
<comment type="caution">
    <text evidence="9">The sequence shown here is derived from an EMBL/GenBank/DDBJ whole genome shotgun (WGS) entry which is preliminary data.</text>
</comment>
<dbReference type="PIRSF" id="PIRSF026579">
    <property type="entry name" value="Spore_V_T"/>
    <property type="match status" value="1"/>
</dbReference>
<evidence type="ECO:0000259" key="8">
    <source>
        <dbReference type="PROSITE" id="PS51740"/>
    </source>
</evidence>
<dbReference type="Gene3D" id="2.10.260.10">
    <property type="match status" value="1"/>
</dbReference>
<evidence type="ECO:0000256" key="5">
    <source>
        <dbReference type="ARBA" id="ARBA00023159"/>
    </source>
</evidence>
<keyword evidence="5" id="KW-0010">Activator</keyword>
<dbReference type="SMART" id="SM00966">
    <property type="entry name" value="SpoVT_AbrB"/>
    <property type="match status" value="1"/>
</dbReference>
<keyword evidence="2" id="KW-0749">Sporulation</keyword>
<dbReference type="EMBL" id="LDZY01000003">
    <property type="protein sequence ID" value="KLU67189.1"/>
    <property type="molecule type" value="Genomic_DNA"/>
</dbReference>
<evidence type="ECO:0000256" key="2">
    <source>
        <dbReference type="ARBA" id="ARBA00022969"/>
    </source>
</evidence>
<evidence type="ECO:0000313" key="9">
    <source>
        <dbReference type="EMBL" id="KLU67189.1"/>
    </source>
</evidence>
<keyword evidence="1" id="KW-0678">Repressor</keyword>
<dbReference type="Gene3D" id="3.30.450.40">
    <property type="match status" value="1"/>
</dbReference>
<dbReference type="InterPro" id="IPR029016">
    <property type="entry name" value="GAF-like_dom_sf"/>
</dbReference>
<evidence type="ECO:0000256" key="6">
    <source>
        <dbReference type="ARBA" id="ARBA00023163"/>
    </source>
</evidence>
<dbReference type="PROSITE" id="PS51740">
    <property type="entry name" value="SPOVT_ABRB"/>
    <property type="match status" value="1"/>
</dbReference>
<dbReference type="SUPFAM" id="SSF55781">
    <property type="entry name" value="GAF domain-like"/>
    <property type="match status" value="1"/>
</dbReference>
<dbReference type="Pfam" id="PF04014">
    <property type="entry name" value="MazE_antitoxin"/>
    <property type="match status" value="1"/>
</dbReference>
<evidence type="ECO:0000256" key="7">
    <source>
        <dbReference type="PROSITE-ProRule" id="PRU01076"/>
    </source>
</evidence>
<dbReference type="Proteomes" id="UP000036356">
    <property type="component" value="Unassembled WGS sequence"/>
</dbReference>
<dbReference type="FunFam" id="2.10.260.10:FF:000001">
    <property type="entry name" value="Stage V sporulation protein T"/>
    <property type="match status" value="1"/>
</dbReference>
<dbReference type="PATRIC" id="fig|476652.3.peg.1157"/>
<reference evidence="9 10" key="1">
    <citation type="submission" date="2015-06" db="EMBL/GenBank/DDBJ databases">
        <title>Draft genome of the moderately acidophilic sulfate reducer Candidatus Desulfosporosinus acididurans strain M1.</title>
        <authorList>
            <person name="Poehlein A."/>
            <person name="Petzsch P."/>
            <person name="Johnson B.D."/>
            <person name="Schloemann M."/>
            <person name="Daniel R."/>
            <person name="Muehling M."/>
        </authorList>
    </citation>
    <scope>NUCLEOTIDE SEQUENCE [LARGE SCALE GENOMIC DNA]</scope>
    <source>
        <strain evidence="9 10">M1</strain>
    </source>
</reference>
<dbReference type="GO" id="GO:0042802">
    <property type="term" value="F:identical protein binding"/>
    <property type="evidence" value="ECO:0007669"/>
    <property type="project" value="UniProtKB-ARBA"/>
</dbReference>
<sequence>MKATGIVRRIDDLGRVVIPKEIRRTLRIREGDPLEIFVDREGEVILKKYSPIRELGEFAKEYADSLFEATGHITCISDRDTIIAVAGASKKEYLNKPIDHPVEQAMEERRTIQIGLTNSGETNVPKISDDDEDDKAKIVCEVIAPIISQGDPIGAVIIISKEPNAKMGDLEIKLVETAAVFLAKQMEQ</sequence>
<dbReference type="GO" id="GO:0003677">
    <property type="term" value="F:DNA binding"/>
    <property type="evidence" value="ECO:0007669"/>
    <property type="project" value="UniProtKB-UniRule"/>
</dbReference>